<feature type="region of interest" description="Disordered" evidence="7">
    <location>
        <begin position="331"/>
        <end position="352"/>
    </location>
</feature>
<dbReference type="EMBL" id="QBIY01013432">
    <property type="protein sequence ID" value="RXN04644.1"/>
    <property type="molecule type" value="Genomic_DNA"/>
</dbReference>
<keyword evidence="4 8" id="KW-0812">Transmembrane</keyword>
<feature type="region of interest" description="Disordered" evidence="7">
    <location>
        <begin position="1"/>
        <end position="30"/>
    </location>
</feature>
<feature type="compositionally biased region" description="Basic and acidic residues" evidence="7">
    <location>
        <begin position="195"/>
        <end position="214"/>
    </location>
</feature>
<organism evidence="9 10">
    <name type="scientific">Labeo rohita</name>
    <name type="common">Indian major carp</name>
    <name type="synonym">Cyprinus rohita</name>
    <dbReference type="NCBI Taxonomy" id="84645"/>
    <lineage>
        <taxon>Eukaryota</taxon>
        <taxon>Metazoa</taxon>
        <taxon>Chordata</taxon>
        <taxon>Craniata</taxon>
        <taxon>Vertebrata</taxon>
        <taxon>Euteleostomi</taxon>
        <taxon>Actinopterygii</taxon>
        <taxon>Neopterygii</taxon>
        <taxon>Teleostei</taxon>
        <taxon>Ostariophysi</taxon>
        <taxon>Cypriniformes</taxon>
        <taxon>Cyprinidae</taxon>
        <taxon>Labeoninae</taxon>
        <taxon>Labeonini</taxon>
        <taxon>Labeo</taxon>
    </lineage>
</organism>
<dbReference type="AlphaFoldDB" id="A0A498LDP7"/>
<dbReference type="InterPro" id="IPR023271">
    <property type="entry name" value="Aquaporin-like"/>
</dbReference>
<evidence type="ECO:0000256" key="6">
    <source>
        <dbReference type="ARBA" id="ARBA00023136"/>
    </source>
</evidence>
<proteinExistence type="inferred from homology"/>
<evidence type="ECO:0000313" key="9">
    <source>
        <dbReference type="EMBL" id="RXN04644.1"/>
    </source>
</evidence>
<dbReference type="PANTHER" id="PTHR46349:SF2">
    <property type="entry name" value="CINGULIN-LIKE PROTEIN 1"/>
    <property type="match status" value="1"/>
</dbReference>
<comment type="similarity">
    <text evidence="2">Belongs to the MIP/aquaporin (TC 1.A.8) family.</text>
</comment>
<evidence type="ECO:0000256" key="8">
    <source>
        <dbReference type="SAM" id="Phobius"/>
    </source>
</evidence>
<dbReference type="STRING" id="84645.A0A498LDP7"/>
<reference evidence="9 10" key="1">
    <citation type="submission" date="2018-03" db="EMBL/GenBank/DDBJ databases">
        <title>Draft genome sequence of Rohu Carp (Labeo rohita).</title>
        <authorList>
            <person name="Das P."/>
            <person name="Kushwaha B."/>
            <person name="Joshi C.G."/>
            <person name="Kumar D."/>
            <person name="Nagpure N.S."/>
            <person name="Sahoo L."/>
            <person name="Das S.P."/>
            <person name="Bit A."/>
            <person name="Patnaik S."/>
            <person name="Meher P.K."/>
            <person name="Jayasankar P."/>
            <person name="Koringa P.G."/>
            <person name="Patel N.V."/>
            <person name="Hinsu A.T."/>
            <person name="Kumar R."/>
            <person name="Pandey M."/>
            <person name="Agarwal S."/>
            <person name="Srivastava S."/>
            <person name="Singh M."/>
            <person name="Iquebal M.A."/>
            <person name="Jaiswal S."/>
            <person name="Angadi U.B."/>
            <person name="Kumar N."/>
            <person name="Raza M."/>
            <person name="Shah T.M."/>
            <person name="Rai A."/>
            <person name="Jena J.K."/>
        </authorList>
    </citation>
    <scope>NUCLEOTIDE SEQUENCE [LARGE SCALE GENOMIC DNA]</scope>
    <source>
        <strain evidence="9">DASCIFA01</strain>
        <tissue evidence="9">Testis</tissue>
    </source>
</reference>
<keyword evidence="3" id="KW-0813">Transport</keyword>
<dbReference type="SUPFAM" id="SSF81338">
    <property type="entry name" value="Aquaporin-like"/>
    <property type="match status" value="1"/>
</dbReference>
<accession>A0A498LDP7</accession>
<dbReference type="InterPro" id="IPR000425">
    <property type="entry name" value="MIP"/>
</dbReference>
<keyword evidence="6 8" id="KW-0472">Membrane</keyword>
<gene>
    <name evidence="9" type="ORF">ROHU_035697</name>
</gene>
<dbReference type="PRINTS" id="PR00783">
    <property type="entry name" value="MINTRINSICP"/>
</dbReference>
<dbReference type="Proteomes" id="UP000290572">
    <property type="component" value="Unassembled WGS sequence"/>
</dbReference>
<keyword evidence="10" id="KW-1185">Reference proteome</keyword>
<feature type="transmembrane region" description="Helical" evidence="8">
    <location>
        <begin position="931"/>
        <end position="949"/>
    </location>
</feature>
<feature type="region of interest" description="Disordered" evidence="7">
    <location>
        <begin position="174"/>
        <end position="255"/>
    </location>
</feature>
<comment type="caution">
    <text evidence="9">The sequence shown here is derived from an EMBL/GenBank/DDBJ whole genome shotgun (WGS) entry which is preliminary data.</text>
</comment>
<dbReference type="PROSITE" id="PS00221">
    <property type="entry name" value="MIP"/>
    <property type="match status" value="1"/>
</dbReference>
<feature type="transmembrane region" description="Helical" evidence="8">
    <location>
        <begin position="956"/>
        <end position="979"/>
    </location>
</feature>
<feature type="compositionally biased region" description="Polar residues" evidence="7">
    <location>
        <begin position="174"/>
        <end position="183"/>
    </location>
</feature>
<dbReference type="GO" id="GO:0016020">
    <property type="term" value="C:membrane"/>
    <property type="evidence" value="ECO:0007669"/>
    <property type="project" value="UniProtKB-SubCell"/>
</dbReference>
<feature type="transmembrane region" description="Helical" evidence="8">
    <location>
        <begin position="994"/>
        <end position="1015"/>
    </location>
</feature>
<sequence>MESFGAQDGRSQSDPVRASQDDSGSFGVQVQVQGISGRPYVVLNAQGRRVPRSPEYPDVFLAEHRRQEFVSNMSGGASSTQTPRPDHHRSLRVFKNPSVQLLNYQRNPEILKPYDPRNSRGWCSSPSSPVMVKRARIPVPGAGRDRVQEPAVESVPCQPSHIICRMSVPASETYDTGTASAGSPRTGRVGHRGRIAPEEKRRSRSLESRSDGIRTEVGGFAQSGQGERSEVNEENGSGQATPDLLKGRRELPDQPDEETAKLVMVNYLKDGSCEGEAVIRQRVELMFDKIHMLKFRALEEFAFAAPLEEVNDLKDRRAALERHVSLLQQQLQEAKQDSDGLSEEKEETNAELKRLQEALERSEQEQITLRHKLTDMEKELQTSLDQLLQARRARDQCRSDMRDLQQQLSDIHDELDSAKSCEAGERDRLLQDLSELRGEFEALQRVQEEQEEALHRRDRELTALRGALEEEISAHARDVEALQEEHQQEIHRLLEATQEAKEAPDSTRLRPPPLLQSVALLGQKVLEVAAEKGAGQTLIAELKQTKAELQLKISALEEQISSLDHLIQQKQEQEKLLTERVEQLTMEKRNLEEELQEVRQQEDDMCGANRALMRHLEDTQGELSRLTRAHRELKERFEEERRRTEELQRRRSELEEERRSQDRVLERLHDEMSAAVTGSEQETQRLQEENKDLRGRVSQLEGSQRLGQDAVVSELQLHVQELEERLLGEEKEKSDLQQLNRRLERRMKELTLHLEEEKLSLQDQRDQRQLDEAEEEIERLENSRKKLQRDVEEQQEISDQLKTEICGLRNHISELRFVRDEADRWRVLGRPIGGFNAAERPVCVQSRQTHSQHHEASLRPQTRHLQRVPGRVPRDVCAGGGHLNPAVSLAMVILGKLKIWKFPIYVAAQMLGAFVGAAAVFGLYYDAFMDFTSGILSVTGINATGHIFASYPGRHLTVLGGFVDQVVGTGMLVLCILAVVDGRNIGAPHGVEPLAVGLILLGISVSMGLNCGYPLNPARDLGPRLFTAAAGWGMEVFRYEWVQV</sequence>
<feature type="transmembrane region" description="Helical" evidence="8">
    <location>
        <begin position="904"/>
        <end position="925"/>
    </location>
</feature>
<evidence type="ECO:0000256" key="5">
    <source>
        <dbReference type="ARBA" id="ARBA00022989"/>
    </source>
</evidence>
<evidence type="ECO:0000256" key="4">
    <source>
        <dbReference type="ARBA" id="ARBA00022692"/>
    </source>
</evidence>
<dbReference type="CDD" id="cd00333">
    <property type="entry name" value="MIP"/>
    <property type="match status" value="1"/>
</dbReference>
<dbReference type="InterPro" id="IPR022357">
    <property type="entry name" value="MIP_CS"/>
</dbReference>
<evidence type="ECO:0000313" key="10">
    <source>
        <dbReference type="Proteomes" id="UP000290572"/>
    </source>
</evidence>
<protein>
    <submittedName>
        <fullName evidence="9">Cingulin 1</fullName>
    </submittedName>
</protein>
<evidence type="ECO:0000256" key="3">
    <source>
        <dbReference type="ARBA" id="ARBA00022448"/>
    </source>
</evidence>
<feature type="region of interest" description="Disordered" evidence="7">
    <location>
        <begin position="636"/>
        <end position="663"/>
    </location>
</feature>
<keyword evidence="5 8" id="KW-1133">Transmembrane helix</keyword>
<evidence type="ECO:0000256" key="2">
    <source>
        <dbReference type="ARBA" id="ARBA00006175"/>
    </source>
</evidence>
<feature type="compositionally biased region" description="Polar residues" evidence="7">
    <location>
        <begin position="21"/>
        <end position="30"/>
    </location>
</feature>
<dbReference type="GO" id="GO:0150105">
    <property type="term" value="P:protein localization to cell-cell junction"/>
    <property type="evidence" value="ECO:0007669"/>
    <property type="project" value="TreeGrafter"/>
</dbReference>
<name>A0A498LDP7_LABRO</name>
<comment type="subcellular location">
    <subcellularLocation>
        <location evidence="1">Membrane</location>
        <topology evidence="1">Multi-pass membrane protein</topology>
    </subcellularLocation>
</comment>
<dbReference type="GO" id="GO:0015267">
    <property type="term" value="F:channel activity"/>
    <property type="evidence" value="ECO:0007669"/>
    <property type="project" value="InterPro"/>
</dbReference>
<dbReference type="Gene3D" id="1.20.1080.10">
    <property type="entry name" value="Glycerol uptake facilitator protein"/>
    <property type="match status" value="1"/>
</dbReference>
<evidence type="ECO:0000256" key="7">
    <source>
        <dbReference type="SAM" id="MobiDB-lite"/>
    </source>
</evidence>
<evidence type="ECO:0000256" key="1">
    <source>
        <dbReference type="ARBA" id="ARBA00004141"/>
    </source>
</evidence>
<dbReference type="Pfam" id="PF00230">
    <property type="entry name" value="MIP"/>
    <property type="match status" value="1"/>
</dbReference>
<dbReference type="PANTHER" id="PTHR46349">
    <property type="entry name" value="CINGULIN-LIKE PROTEIN 1-RELATED"/>
    <property type="match status" value="1"/>
</dbReference>
<dbReference type="GO" id="GO:0005923">
    <property type="term" value="C:bicellular tight junction"/>
    <property type="evidence" value="ECO:0007669"/>
    <property type="project" value="TreeGrafter"/>
</dbReference>